<gene>
    <name evidence="3" type="ORF">CYMTET_31466</name>
</gene>
<dbReference type="InterPro" id="IPR001660">
    <property type="entry name" value="SAM"/>
</dbReference>
<feature type="domain" description="SAM" evidence="2">
    <location>
        <begin position="288"/>
        <end position="331"/>
    </location>
</feature>
<reference evidence="3 4" key="1">
    <citation type="journal article" date="2015" name="Genome Biol. Evol.">
        <title>Comparative Genomics of a Bacterivorous Green Alga Reveals Evolutionary Causalities and Consequences of Phago-Mixotrophic Mode of Nutrition.</title>
        <authorList>
            <person name="Burns J.A."/>
            <person name="Paasch A."/>
            <person name="Narechania A."/>
            <person name="Kim E."/>
        </authorList>
    </citation>
    <scope>NUCLEOTIDE SEQUENCE [LARGE SCALE GENOMIC DNA]</scope>
    <source>
        <strain evidence="3 4">PLY_AMNH</strain>
    </source>
</reference>
<feature type="compositionally biased region" description="Acidic residues" evidence="1">
    <location>
        <begin position="205"/>
        <end position="215"/>
    </location>
</feature>
<feature type="compositionally biased region" description="Low complexity" evidence="1">
    <location>
        <begin position="157"/>
        <end position="166"/>
    </location>
</feature>
<dbReference type="AlphaFoldDB" id="A0AAE0FGR3"/>
<dbReference type="Pfam" id="PF07647">
    <property type="entry name" value="SAM_2"/>
    <property type="match status" value="1"/>
</dbReference>
<feature type="compositionally biased region" description="Acidic residues" evidence="1">
    <location>
        <begin position="28"/>
        <end position="42"/>
    </location>
</feature>
<organism evidence="3 4">
    <name type="scientific">Cymbomonas tetramitiformis</name>
    <dbReference type="NCBI Taxonomy" id="36881"/>
    <lineage>
        <taxon>Eukaryota</taxon>
        <taxon>Viridiplantae</taxon>
        <taxon>Chlorophyta</taxon>
        <taxon>Pyramimonadophyceae</taxon>
        <taxon>Pyramimonadales</taxon>
        <taxon>Pyramimonadaceae</taxon>
        <taxon>Cymbomonas</taxon>
    </lineage>
</organism>
<feature type="compositionally biased region" description="Basic and acidic residues" evidence="1">
    <location>
        <begin position="129"/>
        <end position="138"/>
    </location>
</feature>
<evidence type="ECO:0000313" key="3">
    <source>
        <dbReference type="EMBL" id="KAK3259541.1"/>
    </source>
</evidence>
<protein>
    <recommendedName>
        <fullName evidence="2">SAM domain-containing protein</fullName>
    </recommendedName>
</protein>
<name>A0AAE0FGR3_9CHLO</name>
<comment type="caution">
    <text evidence="3">The sequence shown here is derived from an EMBL/GenBank/DDBJ whole genome shotgun (WGS) entry which is preliminary data.</text>
</comment>
<feature type="compositionally biased region" description="Polar residues" evidence="1">
    <location>
        <begin position="178"/>
        <end position="193"/>
    </location>
</feature>
<dbReference type="EMBL" id="LGRX02018655">
    <property type="protein sequence ID" value="KAK3259541.1"/>
    <property type="molecule type" value="Genomic_DNA"/>
</dbReference>
<accession>A0AAE0FGR3</accession>
<feature type="compositionally biased region" description="Basic and acidic residues" evidence="1">
    <location>
        <begin position="231"/>
        <end position="242"/>
    </location>
</feature>
<feature type="compositionally biased region" description="Basic and acidic residues" evidence="1">
    <location>
        <begin position="267"/>
        <end position="276"/>
    </location>
</feature>
<evidence type="ECO:0000256" key="1">
    <source>
        <dbReference type="SAM" id="MobiDB-lite"/>
    </source>
</evidence>
<dbReference type="Proteomes" id="UP001190700">
    <property type="component" value="Unassembled WGS sequence"/>
</dbReference>
<evidence type="ECO:0000313" key="4">
    <source>
        <dbReference type="Proteomes" id="UP001190700"/>
    </source>
</evidence>
<feature type="compositionally biased region" description="Polar residues" evidence="1">
    <location>
        <begin position="69"/>
        <end position="78"/>
    </location>
</feature>
<dbReference type="InterPro" id="IPR013761">
    <property type="entry name" value="SAM/pointed_sf"/>
</dbReference>
<proteinExistence type="predicted"/>
<sequence>MPVGGRTRYDEVDSDTEEGANDSFPVEYIEDVVSEEDYENSDDQASPLASSTRISLARPSEKGRRRQESVSFAQSEGSGISDDEFASGLSWAISEGRGLEAEGPGVKDDTRIHTSRKDSAQPSSQDAALRSDLDDEPRSPLGGARRSRLHDEPRGKSSVSARSSEALSDEDTRGRGSGSQENLNGNNSYSTRVDPQYSAASSAFESDEDVDDLEEQYDKFYEEYEDEEAETTNRRDCRDNRPRTLAGNHGGRGYSGQSSQRPTGAHWAEEAQHVQHPDPLSSIQPEAWSLGEVLQWLSQQGLSHLADQFAMCCVDGSLLMALTEADLQVRLLPCPSSPTTSSTQKG</sequence>
<feature type="region of interest" description="Disordered" evidence="1">
    <location>
        <begin position="96"/>
        <end position="283"/>
    </location>
</feature>
<dbReference type="SUPFAM" id="SSF47769">
    <property type="entry name" value="SAM/Pointed domain"/>
    <property type="match status" value="1"/>
</dbReference>
<feature type="compositionally biased region" description="Polar residues" evidence="1">
    <location>
        <begin position="43"/>
        <end position="54"/>
    </location>
</feature>
<evidence type="ECO:0000259" key="2">
    <source>
        <dbReference type="PROSITE" id="PS50105"/>
    </source>
</evidence>
<feature type="compositionally biased region" description="Basic and acidic residues" evidence="1">
    <location>
        <begin position="59"/>
        <end position="68"/>
    </location>
</feature>
<keyword evidence="4" id="KW-1185">Reference proteome</keyword>
<feature type="compositionally biased region" description="Basic and acidic residues" evidence="1">
    <location>
        <begin position="97"/>
        <end position="119"/>
    </location>
</feature>
<dbReference type="Gene3D" id="1.10.150.50">
    <property type="entry name" value="Transcription Factor, Ets-1"/>
    <property type="match status" value="1"/>
</dbReference>
<dbReference type="PROSITE" id="PS50105">
    <property type="entry name" value="SAM_DOMAIN"/>
    <property type="match status" value="1"/>
</dbReference>
<feature type="region of interest" description="Disordered" evidence="1">
    <location>
        <begin position="1"/>
        <end position="84"/>
    </location>
</feature>